<evidence type="ECO:0000313" key="11">
    <source>
        <dbReference type="EMBL" id="SDF07064.1"/>
    </source>
</evidence>
<dbReference type="SUPFAM" id="SSF54637">
    <property type="entry name" value="Thioesterase/thiol ester dehydrase-isomerase"/>
    <property type="match status" value="1"/>
</dbReference>
<evidence type="ECO:0000313" key="12">
    <source>
        <dbReference type="Proteomes" id="UP000183404"/>
    </source>
</evidence>
<keyword evidence="5 10" id="KW-0444">Lipid biosynthesis</keyword>
<keyword evidence="8 10" id="KW-0456">Lyase</keyword>
<gene>
    <name evidence="10" type="primary">fabZ</name>
    <name evidence="11" type="ORF">SAMN04244560_00196</name>
</gene>
<name>A0A1I2AFV9_THETY</name>
<evidence type="ECO:0000256" key="1">
    <source>
        <dbReference type="ARBA" id="ARBA00001055"/>
    </source>
</evidence>
<dbReference type="Gene3D" id="3.10.129.10">
    <property type="entry name" value="Hotdog Thioesterase"/>
    <property type="match status" value="1"/>
</dbReference>
<evidence type="ECO:0000256" key="2">
    <source>
        <dbReference type="ARBA" id="ARBA00004496"/>
    </source>
</evidence>
<accession>A0A1I2AFV9</accession>
<dbReference type="Pfam" id="PF07977">
    <property type="entry name" value="FabA"/>
    <property type="match status" value="1"/>
</dbReference>
<dbReference type="NCBIfam" id="TIGR01750">
    <property type="entry name" value="fabZ"/>
    <property type="match status" value="1"/>
</dbReference>
<sequence length="142" mass="15747">MENKDIRKILPHRYPFLLVDRIIEIEEGKKAVGIKNVTANEPFFQGHFPDNPIMPGVLIVEALAQVAGIAVMNIEEFKGKLGLFTGIDKCRFKKVVRPGDQLVLEVLIDSIKMGLVKAKGVAKVGDEVVATAELMFIMTEEN</sequence>
<evidence type="ECO:0000256" key="5">
    <source>
        <dbReference type="ARBA" id="ARBA00022516"/>
    </source>
</evidence>
<reference evidence="11 12" key="1">
    <citation type="submission" date="2016-10" db="EMBL/GenBank/DDBJ databases">
        <authorList>
            <person name="de Groot N.N."/>
        </authorList>
    </citation>
    <scope>NUCLEOTIDE SEQUENCE [LARGE SCALE GENOMIC DNA]</scope>
    <source>
        <strain evidence="11 12">DSM 569</strain>
    </source>
</reference>
<dbReference type="HAMAP" id="MF_00406">
    <property type="entry name" value="FabZ"/>
    <property type="match status" value="1"/>
</dbReference>
<dbReference type="NCBIfam" id="NF000582">
    <property type="entry name" value="PRK00006.1"/>
    <property type="match status" value="1"/>
</dbReference>
<dbReference type="EMBL" id="FNBS01000003">
    <property type="protein sequence ID" value="SDF07064.1"/>
    <property type="molecule type" value="Genomic_DNA"/>
</dbReference>
<dbReference type="GO" id="GO:0019171">
    <property type="term" value="F:(3R)-hydroxyacyl-[acyl-carrier-protein] dehydratase activity"/>
    <property type="evidence" value="ECO:0007669"/>
    <property type="project" value="UniProtKB-EC"/>
</dbReference>
<dbReference type="Proteomes" id="UP000183404">
    <property type="component" value="Unassembled WGS sequence"/>
</dbReference>
<evidence type="ECO:0000256" key="7">
    <source>
        <dbReference type="ARBA" id="ARBA00023098"/>
    </source>
</evidence>
<dbReference type="GO" id="GO:0009245">
    <property type="term" value="P:lipid A biosynthetic process"/>
    <property type="evidence" value="ECO:0007669"/>
    <property type="project" value="UniProtKB-UniRule"/>
</dbReference>
<dbReference type="FunFam" id="3.10.129.10:FF:000001">
    <property type="entry name" value="3-hydroxyacyl-[acyl-carrier-protein] dehydratase FabZ"/>
    <property type="match status" value="1"/>
</dbReference>
<evidence type="ECO:0000256" key="6">
    <source>
        <dbReference type="ARBA" id="ARBA00022556"/>
    </source>
</evidence>
<dbReference type="GO" id="GO:0005737">
    <property type="term" value="C:cytoplasm"/>
    <property type="evidence" value="ECO:0007669"/>
    <property type="project" value="UniProtKB-SubCell"/>
</dbReference>
<dbReference type="RefSeq" id="WP_004399949.1">
    <property type="nucleotide sequence ID" value="NZ_FNBS01000003.1"/>
</dbReference>
<comment type="catalytic activity">
    <reaction evidence="1 10">
        <text>a (3R)-hydroxyacyl-[ACP] = a (2E)-enoyl-[ACP] + H2O</text>
        <dbReference type="Rhea" id="RHEA:13097"/>
        <dbReference type="Rhea" id="RHEA-COMP:9925"/>
        <dbReference type="Rhea" id="RHEA-COMP:9945"/>
        <dbReference type="ChEBI" id="CHEBI:15377"/>
        <dbReference type="ChEBI" id="CHEBI:78784"/>
        <dbReference type="ChEBI" id="CHEBI:78827"/>
        <dbReference type="EC" id="4.2.1.59"/>
    </reaction>
</comment>
<dbReference type="EC" id="4.2.1.59" evidence="10"/>
<dbReference type="CDD" id="cd01288">
    <property type="entry name" value="FabZ"/>
    <property type="match status" value="1"/>
</dbReference>
<dbReference type="AlphaFoldDB" id="A0A1I2AFV9"/>
<proteinExistence type="inferred from homology"/>
<dbReference type="InterPro" id="IPR013114">
    <property type="entry name" value="FabA_FabZ"/>
</dbReference>
<dbReference type="PANTHER" id="PTHR30272:SF1">
    <property type="entry name" value="3-HYDROXYACYL-[ACYL-CARRIER-PROTEIN] DEHYDRATASE"/>
    <property type="match status" value="1"/>
</dbReference>
<dbReference type="InterPro" id="IPR010084">
    <property type="entry name" value="FabZ"/>
</dbReference>
<evidence type="ECO:0000256" key="8">
    <source>
        <dbReference type="ARBA" id="ARBA00023239"/>
    </source>
</evidence>
<feature type="active site" evidence="10">
    <location>
        <position position="47"/>
    </location>
</feature>
<keyword evidence="4 10" id="KW-0963">Cytoplasm</keyword>
<comment type="subcellular location">
    <subcellularLocation>
        <location evidence="2 10">Cytoplasm</location>
    </subcellularLocation>
</comment>
<comment type="function">
    <text evidence="9 10">Involved in unsaturated fatty acids biosynthesis. Catalyzes the dehydration of short chain beta-hydroxyacyl-ACPs and long chain saturated and unsaturated beta-hydroxyacyl-ACPs.</text>
</comment>
<dbReference type="GO" id="GO:0016020">
    <property type="term" value="C:membrane"/>
    <property type="evidence" value="ECO:0007669"/>
    <property type="project" value="GOC"/>
</dbReference>
<evidence type="ECO:0000256" key="10">
    <source>
        <dbReference type="HAMAP-Rule" id="MF_00406"/>
    </source>
</evidence>
<protein>
    <recommendedName>
        <fullName evidence="10">3-hydroxyacyl-[acyl-carrier-protein] dehydratase FabZ</fullName>
        <ecNumber evidence="10">4.2.1.59</ecNumber>
    </recommendedName>
    <alternativeName>
        <fullName evidence="10">(3R)-hydroxymyristoyl-[acyl-carrier-protein] dehydratase</fullName>
        <shortName evidence="10">(3R)-hydroxymyristoyl-ACP dehydrase</shortName>
    </alternativeName>
    <alternativeName>
        <fullName evidence="10">Beta-hydroxyacyl-ACP dehydratase</fullName>
    </alternativeName>
</protein>
<dbReference type="PANTHER" id="PTHR30272">
    <property type="entry name" value="3-HYDROXYACYL-[ACYL-CARRIER-PROTEIN] DEHYDRATASE"/>
    <property type="match status" value="1"/>
</dbReference>
<evidence type="ECO:0000256" key="3">
    <source>
        <dbReference type="ARBA" id="ARBA00009174"/>
    </source>
</evidence>
<evidence type="ECO:0000256" key="4">
    <source>
        <dbReference type="ARBA" id="ARBA00022490"/>
    </source>
</evidence>
<organism evidence="11 12">
    <name type="scientific">Thermoanaerobacter thermohydrosulfuricus</name>
    <name type="common">Clostridium thermohydrosulfuricum</name>
    <dbReference type="NCBI Taxonomy" id="1516"/>
    <lineage>
        <taxon>Bacteria</taxon>
        <taxon>Bacillati</taxon>
        <taxon>Bacillota</taxon>
        <taxon>Clostridia</taxon>
        <taxon>Thermoanaerobacterales</taxon>
        <taxon>Thermoanaerobacteraceae</taxon>
        <taxon>Thermoanaerobacter</taxon>
    </lineage>
</organism>
<keyword evidence="6 10" id="KW-0441">Lipid A biosynthesis</keyword>
<evidence type="ECO:0000256" key="9">
    <source>
        <dbReference type="ARBA" id="ARBA00025049"/>
    </source>
</evidence>
<dbReference type="InterPro" id="IPR029069">
    <property type="entry name" value="HotDog_dom_sf"/>
</dbReference>
<dbReference type="GO" id="GO:0006633">
    <property type="term" value="P:fatty acid biosynthetic process"/>
    <property type="evidence" value="ECO:0007669"/>
    <property type="project" value="UniProtKB-UniRule"/>
</dbReference>
<keyword evidence="7 10" id="KW-0443">Lipid metabolism</keyword>
<comment type="similarity">
    <text evidence="3 10">Belongs to the thioester dehydratase family. FabZ subfamily.</text>
</comment>